<dbReference type="GO" id="GO:1902543">
    <property type="term" value="P:negative regulation of protein localization to mitotic spindle pole body"/>
    <property type="evidence" value="ECO:0007669"/>
    <property type="project" value="EnsemblFungi"/>
</dbReference>
<feature type="domain" description="Rab-GAP TBC" evidence="7">
    <location>
        <begin position="37"/>
        <end position="234"/>
    </location>
</feature>
<evidence type="ECO:0000256" key="3">
    <source>
        <dbReference type="ARBA" id="ARBA00023212"/>
    </source>
</evidence>
<dbReference type="eggNOG" id="KOG2058">
    <property type="taxonomic scope" value="Eukaryota"/>
</dbReference>
<dbReference type="STRING" id="1071382.H2AR15"/>
<dbReference type="KEGG" id="kaf:KAFR_0B05190"/>
<protein>
    <recommendedName>
        <fullName evidence="7">Rab-GAP TBC domain-containing protein</fullName>
    </recommendedName>
</protein>
<comment type="similarity">
    <text evidence="5">Belongs to the BUB2 family.</text>
</comment>
<comment type="subcellular location">
    <subcellularLocation>
        <location evidence="1">Cytoplasm</location>
        <location evidence="1">Cytoskeleton</location>
    </subcellularLocation>
</comment>
<dbReference type="GO" id="GO:0044732">
    <property type="term" value="C:mitotic spindle pole body"/>
    <property type="evidence" value="ECO:0007669"/>
    <property type="project" value="TreeGrafter"/>
</dbReference>
<dbReference type="GO" id="GO:0031030">
    <property type="term" value="P:negative regulation of septation initiation signaling"/>
    <property type="evidence" value="ECO:0007669"/>
    <property type="project" value="TreeGrafter"/>
</dbReference>
<evidence type="ECO:0000313" key="9">
    <source>
        <dbReference type="Proteomes" id="UP000005220"/>
    </source>
</evidence>
<dbReference type="GO" id="GO:0005096">
    <property type="term" value="F:GTPase activator activity"/>
    <property type="evidence" value="ECO:0007669"/>
    <property type="project" value="EnsemblFungi"/>
</dbReference>
<dbReference type="GO" id="GO:1990334">
    <property type="term" value="C:Bfa1-Bub2 complex"/>
    <property type="evidence" value="ECO:0007669"/>
    <property type="project" value="EnsemblFungi"/>
</dbReference>
<keyword evidence="9" id="KW-1185">Reference proteome</keyword>
<dbReference type="PROSITE" id="PS50086">
    <property type="entry name" value="TBC_RABGAP"/>
    <property type="match status" value="1"/>
</dbReference>
<dbReference type="FunFam" id="1.10.8.270:FF:000035">
    <property type="entry name" value="Cell cycle arrest protein BUB2"/>
    <property type="match status" value="1"/>
</dbReference>
<evidence type="ECO:0000256" key="1">
    <source>
        <dbReference type="ARBA" id="ARBA00004245"/>
    </source>
</evidence>
<dbReference type="RefSeq" id="XP_003955950.1">
    <property type="nucleotide sequence ID" value="XM_003955901.1"/>
</dbReference>
<evidence type="ECO:0000256" key="4">
    <source>
        <dbReference type="ARBA" id="ARBA00023306"/>
    </source>
</evidence>
<dbReference type="SUPFAM" id="SSF47923">
    <property type="entry name" value="Ypt/Rab-GAP domain of gyp1p"/>
    <property type="match status" value="2"/>
</dbReference>
<accession>H2AR15</accession>
<dbReference type="SMART" id="SM00164">
    <property type="entry name" value="TBC"/>
    <property type="match status" value="1"/>
</dbReference>
<dbReference type="PANTHER" id="PTHR22957">
    <property type="entry name" value="TBC1 DOMAIN FAMILY MEMBER GTPASE-ACTIVATING PROTEIN"/>
    <property type="match status" value="1"/>
</dbReference>
<dbReference type="OrthoDB" id="10263206at2759"/>
<dbReference type="HOGENOM" id="CLU_029367_2_0_1"/>
<dbReference type="AlphaFoldDB" id="H2AR15"/>
<dbReference type="InterPro" id="IPR000195">
    <property type="entry name" value="Rab-GAP-TBC_dom"/>
</dbReference>
<dbReference type="FunCoup" id="H2AR15">
    <property type="interactions" value="262"/>
</dbReference>
<dbReference type="GeneID" id="13884697"/>
<keyword evidence="3" id="KW-0206">Cytoskeleton</keyword>
<evidence type="ECO:0000259" key="7">
    <source>
        <dbReference type="PROSITE" id="PS50086"/>
    </source>
</evidence>
<proteinExistence type="inferred from homology"/>
<organism evidence="8 9">
    <name type="scientific">Kazachstania africana (strain ATCC 22294 / BCRC 22015 / CBS 2517 / CECT 1963 / NBRC 1671 / NRRL Y-8276)</name>
    <name type="common">Yeast</name>
    <name type="synonym">Kluyveromyces africanus</name>
    <dbReference type="NCBI Taxonomy" id="1071382"/>
    <lineage>
        <taxon>Eukaryota</taxon>
        <taxon>Fungi</taxon>
        <taxon>Dikarya</taxon>
        <taxon>Ascomycota</taxon>
        <taxon>Saccharomycotina</taxon>
        <taxon>Saccharomycetes</taxon>
        <taxon>Saccharomycetales</taxon>
        <taxon>Saccharomycetaceae</taxon>
        <taxon>Kazachstania</taxon>
    </lineage>
</organism>
<keyword evidence="6" id="KW-0472">Membrane</keyword>
<dbReference type="Gene3D" id="1.10.8.270">
    <property type="entry name" value="putative rabgap domain of human tbc1 domain family member 14 like domains"/>
    <property type="match status" value="1"/>
</dbReference>
<dbReference type="FunFam" id="1.10.472.80:FF:000026">
    <property type="entry name" value="Mitotic check point protein (Bub2)"/>
    <property type="match status" value="1"/>
</dbReference>
<dbReference type="EMBL" id="HE650822">
    <property type="protein sequence ID" value="CCF56815.1"/>
    <property type="molecule type" value="Genomic_DNA"/>
</dbReference>
<evidence type="ECO:0000313" key="8">
    <source>
        <dbReference type="EMBL" id="CCF56815.1"/>
    </source>
</evidence>
<dbReference type="InterPro" id="IPR035969">
    <property type="entry name" value="Rab-GAP_TBC_sf"/>
</dbReference>
<dbReference type="GO" id="GO:0031578">
    <property type="term" value="P:mitotic spindle orientation checkpoint signaling"/>
    <property type="evidence" value="ECO:0007669"/>
    <property type="project" value="EnsemblFungi"/>
</dbReference>
<keyword evidence="2" id="KW-0963">Cytoplasm</keyword>
<dbReference type="InParanoid" id="H2AR15"/>
<feature type="transmembrane region" description="Helical" evidence="6">
    <location>
        <begin position="226"/>
        <end position="249"/>
    </location>
</feature>
<keyword evidence="4" id="KW-0131">Cell cycle</keyword>
<dbReference type="Gene3D" id="1.10.472.80">
    <property type="entry name" value="Ypt/Rab-GAP domain of gyp1p, domain 3"/>
    <property type="match status" value="1"/>
</dbReference>
<sequence length="306" mass="34880">MSSIEKFITKPPILVHSSLSQLRYLILSEGIPASSEKNQQRLRCYIWSILSRTSMEDCTNTYLDLLDLGPPLPPIYKKIKNDTYRTFQTDPKFKHSVSEEALTRCLSCFALQTLHKGKQNPNENQISTYVQGMNILLGLLLYSCPTEPMAFRLFSKLCYSIIPTYITHNLIGVRNGAKLLDICLKIIDSKLSKFLSDNLLTAEIYGMPSILTLSSCNKPLDQVRKLWDFMFAYGFHMNILFVVAMLVTIRNKILESESPMNLMKDLPDFDADEIIRLGVGFLPKIPPHIYDLLVNHLTDPNISIPQ</sequence>
<reference evidence="8 9" key="1">
    <citation type="journal article" date="2011" name="Proc. Natl. Acad. Sci. U.S.A.">
        <title>Evolutionary erosion of yeast sex chromosomes by mating-type switching accidents.</title>
        <authorList>
            <person name="Gordon J.L."/>
            <person name="Armisen D."/>
            <person name="Proux-Wera E."/>
            <person name="Oheigeartaigh S.S."/>
            <person name="Byrne K.P."/>
            <person name="Wolfe K.H."/>
        </authorList>
    </citation>
    <scope>NUCLEOTIDE SEQUENCE [LARGE SCALE GENOMIC DNA]</scope>
    <source>
        <strain evidence="9">ATCC 22294 / BCRC 22015 / CBS 2517 / CECT 1963 / NBRC 1671 / NRRL Y-8276</strain>
    </source>
</reference>
<dbReference type="PANTHER" id="PTHR22957:SF263">
    <property type="entry name" value="MITOTIC CHECK POINT PROTEIN BUB2"/>
    <property type="match status" value="1"/>
</dbReference>
<dbReference type="Pfam" id="PF00566">
    <property type="entry name" value="RabGAP-TBC"/>
    <property type="match status" value="1"/>
</dbReference>
<dbReference type="Proteomes" id="UP000005220">
    <property type="component" value="Chromosome 2"/>
</dbReference>
<evidence type="ECO:0000256" key="6">
    <source>
        <dbReference type="SAM" id="Phobius"/>
    </source>
</evidence>
<keyword evidence="6" id="KW-0812">Transmembrane</keyword>
<gene>
    <name evidence="8" type="primary">KAFR0B05190</name>
    <name evidence="8" type="ORF">KAFR_0B05190</name>
</gene>
<name>H2AR15_KAZAF</name>
<keyword evidence="6" id="KW-1133">Transmembrane helix</keyword>
<evidence type="ECO:0000256" key="5">
    <source>
        <dbReference type="ARBA" id="ARBA00061049"/>
    </source>
</evidence>
<evidence type="ECO:0000256" key="2">
    <source>
        <dbReference type="ARBA" id="ARBA00022490"/>
    </source>
</evidence>